<sequence length="229" mass="25446">MASSDAATIARVCQHMNNDHADALCDYARYYARLPTSLAKTARLTTLSTTKLTLTITSSHGGTSEVNIPLSPPMESLLESRERLVAMAHEAAEGLGRSRYKVTRFVLPDPVGVAVVAAVGFGYWSFWNASAVFARGGFVKEKIFLGGLDSVSALLEKYGGMLFWGVLAIHAVECVWIHRSRLRKHGVPTASSLWWKWILMTFFEGVGSVRRFEREVRRLEEEAASRKDH</sequence>
<dbReference type="EMBL" id="VXIS01000372">
    <property type="protein sequence ID" value="KAA8894037.1"/>
    <property type="molecule type" value="Genomic_DNA"/>
</dbReference>
<evidence type="ECO:0000313" key="3">
    <source>
        <dbReference type="EMBL" id="KAA8894037.1"/>
    </source>
</evidence>
<feature type="transmembrane region" description="Helical" evidence="1">
    <location>
        <begin position="158"/>
        <end position="177"/>
    </location>
</feature>
<keyword evidence="1" id="KW-1133">Transmembrane helix</keyword>
<reference evidence="3 4" key="1">
    <citation type="submission" date="2019-09" db="EMBL/GenBank/DDBJ databases">
        <title>Draft genome of the ectomycorrhizal ascomycete Sphaerosporella brunnea.</title>
        <authorList>
            <consortium name="DOE Joint Genome Institute"/>
            <person name="Benucci G.M."/>
            <person name="Marozzi G."/>
            <person name="Antonielli L."/>
            <person name="Sanchez S."/>
            <person name="Marco P."/>
            <person name="Wang X."/>
            <person name="Falini L.B."/>
            <person name="Barry K."/>
            <person name="Haridas S."/>
            <person name="Lipzen A."/>
            <person name="Labutti K."/>
            <person name="Grigoriev I.V."/>
            <person name="Murat C."/>
            <person name="Martin F."/>
            <person name="Albertini E."/>
            <person name="Donnini D."/>
            <person name="Bonito G."/>
        </authorList>
    </citation>
    <scope>NUCLEOTIDE SEQUENCE [LARGE SCALE GENOMIC DNA]</scope>
    <source>
        <strain evidence="3 4">Sb_GMNB300</strain>
    </source>
</reference>
<protein>
    <recommendedName>
        <fullName evidence="2">DUF2470 domain-containing protein</fullName>
    </recommendedName>
</protein>
<dbReference type="Pfam" id="PF10615">
    <property type="entry name" value="DUF2470"/>
    <property type="match status" value="1"/>
</dbReference>
<dbReference type="AlphaFoldDB" id="A0A5J5EG45"/>
<dbReference type="PANTHER" id="PTHR37783:SF1">
    <property type="entry name" value="MEMBRANE PROTEIN, PUTATIVE (AFU_ORTHOLOGUE AFUA_1G04315)-RELATED"/>
    <property type="match status" value="1"/>
</dbReference>
<name>A0A5J5EG45_9PEZI</name>
<feature type="transmembrane region" description="Helical" evidence="1">
    <location>
        <begin position="105"/>
        <end position="126"/>
    </location>
</feature>
<dbReference type="Proteomes" id="UP000326924">
    <property type="component" value="Unassembled WGS sequence"/>
</dbReference>
<evidence type="ECO:0000256" key="1">
    <source>
        <dbReference type="SAM" id="Phobius"/>
    </source>
</evidence>
<evidence type="ECO:0000259" key="2">
    <source>
        <dbReference type="Pfam" id="PF10615"/>
    </source>
</evidence>
<accession>A0A5J5EG45</accession>
<comment type="caution">
    <text evidence="3">The sequence shown here is derived from an EMBL/GenBank/DDBJ whole genome shotgun (WGS) entry which is preliminary data.</text>
</comment>
<keyword evidence="1" id="KW-0812">Transmembrane</keyword>
<dbReference type="InParanoid" id="A0A5J5EG45"/>
<feature type="domain" description="DUF2470" evidence="2">
    <location>
        <begin position="10"/>
        <end position="87"/>
    </location>
</feature>
<keyword evidence="4" id="KW-1185">Reference proteome</keyword>
<dbReference type="InterPro" id="IPR019595">
    <property type="entry name" value="DUF2470"/>
</dbReference>
<evidence type="ECO:0000313" key="4">
    <source>
        <dbReference type="Proteomes" id="UP000326924"/>
    </source>
</evidence>
<organism evidence="3 4">
    <name type="scientific">Sphaerosporella brunnea</name>
    <dbReference type="NCBI Taxonomy" id="1250544"/>
    <lineage>
        <taxon>Eukaryota</taxon>
        <taxon>Fungi</taxon>
        <taxon>Dikarya</taxon>
        <taxon>Ascomycota</taxon>
        <taxon>Pezizomycotina</taxon>
        <taxon>Pezizomycetes</taxon>
        <taxon>Pezizales</taxon>
        <taxon>Pyronemataceae</taxon>
        <taxon>Sphaerosporella</taxon>
    </lineage>
</organism>
<proteinExistence type="predicted"/>
<gene>
    <name evidence="3" type="ORF">FN846DRAFT_456020</name>
</gene>
<dbReference type="InterPro" id="IPR037119">
    <property type="entry name" value="Haem_oxidase_HugZ-like_sf"/>
</dbReference>
<dbReference type="Gene3D" id="3.20.180.10">
    <property type="entry name" value="PNP-oxidase-like"/>
    <property type="match status" value="1"/>
</dbReference>
<dbReference type="OrthoDB" id="5553410at2759"/>
<keyword evidence="1" id="KW-0472">Membrane</keyword>
<dbReference type="PANTHER" id="PTHR37783">
    <property type="entry name" value="MEMBRANE PROTEIN, PUTATIVE (AFU_ORTHOLOGUE AFUA_1G04315)-RELATED"/>
    <property type="match status" value="1"/>
</dbReference>